<evidence type="ECO:0000256" key="4">
    <source>
        <dbReference type="ARBA" id="ARBA00022777"/>
    </source>
</evidence>
<protein>
    <recommendedName>
        <fullName evidence="2">histidine kinase</fullName>
        <ecNumber evidence="2">2.7.13.3</ecNumber>
    </recommendedName>
</protein>
<dbReference type="eggNOG" id="COG4251">
    <property type="taxonomic scope" value="Bacteria"/>
</dbReference>
<dbReference type="InterPro" id="IPR004358">
    <property type="entry name" value="Sig_transdc_His_kin-like_C"/>
</dbReference>
<dbReference type="InterPro" id="IPR005467">
    <property type="entry name" value="His_kinase_dom"/>
</dbReference>
<dbReference type="PANTHER" id="PTHR43711">
    <property type="entry name" value="TWO-COMPONENT HISTIDINE KINASE"/>
    <property type="match status" value="1"/>
</dbReference>
<organism evidence="7 9">
    <name type="scientific">Nitrosospira multiformis (strain ATCC 25196 / NCIMB 11849 / C 71)</name>
    <dbReference type="NCBI Taxonomy" id="323848"/>
    <lineage>
        <taxon>Bacteria</taxon>
        <taxon>Pseudomonadati</taxon>
        <taxon>Pseudomonadota</taxon>
        <taxon>Betaproteobacteria</taxon>
        <taxon>Nitrosomonadales</taxon>
        <taxon>Nitrosomonadaceae</taxon>
        <taxon>Nitrosospira</taxon>
    </lineage>
</organism>
<dbReference type="InterPro" id="IPR036890">
    <property type="entry name" value="HATPase_C_sf"/>
</dbReference>
<dbReference type="KEGG" id="nmu:Nmul_A0553"/>
<dbReference type="Proteomes" id="UP000236751">
    <property type="component" value="Unassembled WGS sequence"/>
</dbReference>
<accession>Q2YBL0</accession>
<keyword evidence="4 7" id="KW-0418">Kinase</keyword>
<evidence type="ECO:0000256" key="2">
    <source>
        <dbReference type="ARBA" id="ARBA00012438"/>
    </source>
</evidence>
<dbReference type="EMBL" id="FNVK01000019">
    <property type="protein sequence ID" value="SEF98425.1"/>
    <property type="molecule type" value="Genomic_DNA"/>
</dbReference>
<dbReference type="OrthoDB" id="568844at2"/>
<dbReference type="InterPro" id="IPR025751">
    <property type="entry name" value="RsbRD_N_dom"/>
</dbReference>
<dbReference type="Proteomes" id="UP000002718">
    <property type="component" value="Chromosome"/>
</dbReference>
<dbReference type="GO" id="GO:0000155">
    <property type="term" value="F:phosphorelay sensor kinase activity"/>
    <property type="evidence" value="ECO:0007669"/>
    <property type="project" value="InterPro"/>
</dbReference>
<evidence type="ECO:0000256" key="1">
    <source>
        <dbReference type="ARBA" id="ARBA00000085"/>
    </source>
</evidence>
<dbReference type="PRINTS" id="PR00344">
    <property type="entry name" value="BCTRLSENSOR"/>
</dbReference>
<dbReference type="Gene3D" id="3.30.565.10">
    <property type="entry name" value="Histidine kinase-like ATPase, C-terminal domain"/>
    <property type="match status" value="1"/>
</dbReference>
<dbReference type="SUPFAM" id="SSF47384">
    <property type="entry name" value="Homodimeric domain of signal transducing histidine kinase"/>
    <property type="match status" value="1"/>
</dbReference>
<dbReference type="Pfam" id="PF02518">
    <property type="entry name" value="HATPase_c"/>
    <property type="match status" value="1"/>
</dbReference>
<dbReference type="STRING" id="323848.Nmul_A0553"/>
<reference evidence="9" key="2">
    <citation type="submission" date="2005-08" db="EMBL/GenBank/DDBJ databases">
        <title>Complete sequence of chromosome 1 of Nitrosospira multiformis ATCC 25196.</title>
        <authorList>
            <person name="Copeland A."/>
            <person name="Lucas S."/>
            <person name="Lapidus A."/>
            <person name="Barry K."/>
            <person name="Detter J.C."/>
            <person name="Glavina T."/>
            <person name="Hammon N."/>
            <person name="Israni S."/>
            <person name="Pitluck S."/>
            <person name="Chain P."/>
            <person name="Malfatti S."/>
            <person name="Shin M."/>
            <person name="Vergez L."/>
            <person name="Schmutz J."/>
            <person name="Larimer F."/>
            <person name="Land M."/>
            <person name="Hauser L."/>
            <person name="Kyrpides N."/>
            <person name="Lykidis A."/>
            <person name="Richardson P."/>
        </authorList>
    </citation>
    <scope>NUCLEOTIDE SEQUENCE [LARGE SCALE GENOMIC DNA]</scope>
    <source>
        <strain evidence="9">ATCC 25196 / NCIMB 11849 / C 71</strain>
    </source>
</reference>
<dbReference type="InterPro" id="IPR036097">
    <property type="entry name" value="HisK_dim/P_sf"/>
</dbReference>
<evidence type="ECO:0000313" key="10">
    <source>
        <dbReference type="Proteomes" id="UP000236751"/>
    </source>
</evidence>
<dbReference type="EC" id="2.7.13.3" evidence="2"/>
<dbReference type="InterPro" id="IPR003594">
    <property type="entry name" value="HATPase_dom"/>
</dbReference>
<dbReference type="PROSITE" id="PS50109">
    <property type="entry name" value="HIS_KIN"/>
    <property type="match status" value="1"/>
</dbReference>
<sequence length="395" mass="43261">MSTADPTLDLLAYHAFPHLASALRARKDAILREWEKSVASTLPAADALTLRNLRDSVPLILEEVIEAFSSSHPVTTQALVEGSGLHGESRFQENYNIRELVVEYQLLRRVMIEQISEELNGELDETSNVALNMAVDAALQSGTVIFVENLQRQLKSATEIQSKYLSFLSHDLRNHLSQITLYIQILAMKLAKIPELADNVADLELVRSIILKTTAGMDRLLQSEQLRKGYFHLAMEVVDLNSLLSQAVRQVTPEAEMKGIELSIDVPEGAKVLSEEALLVPILQNLLGNAVKYSSGGRIEVTARHNAREDSAWILSVSDQGPGIAPENLTHLFDAFQRADTYGKPGIGLGLSIASEATRLLGGKLEVDSVVGVGSTFRLLLPRQIPEDEVSDPGG</sequence>
<dbReference type="SMART" id="SM00387">
    <property type="entry name" value="HATPase_c"/>
    <property type="match status" value="1"/>
</dbReference>
<keyword evidence="9" id="KW-1185">Reference proteome</keyword>
<name>Q2YBL0_NITMU</name>
<dbReference type="SUPFAM" id="SSF55874">
    <property type="entry name" value="ATPase domain of HSP90 chaperone/DNA topoisomerase II/histidine kinase"/>
    <property type="match status" value="1"/>
</dbReference>
<dbReference type="RefSeq" id="WP_011379915.1">
    <property type="nucleotide sequence ID" value="NC_007614.1"/>
</dbReference>
<gene>
    <name evidence="7" type="ordered locus">Nmul_A0553</name>
    <name evidence="8" type="ORF">SAMN05216403_11944</name>
</gene>
<evidence type="ECO:0000256" key="5">
    <source>
        <dbReference type="ARBA" id="ARBA00023012"/>
    </source>
</evidence>
<reference evidence="7" key="1">
    <citation type="submission" date="2005-08" db="EMBL/GenBank/DDBJ databases">
        <title>Complete sequence of Chromosome 1 of Nitrosospira multiformis ATCC 25196.</title>
        <authorList>
            <consortium name="US DOE Joint Genome Institute"/>
            <person name="Copeland A."/>
            <person name="Lucas S."/>
            <person name="Lapidus A."/>
            <person name="Barry K."/>
            <person name="Detter J.C."/>
            <person name="Glavina T."/>
            <person name="Hammon N."/>
            <person name="Israni S."/>
            <person name="Pitluck S."/>
            <person name="Chain P."/>
            <person name="Malfatti S."/>
            <person name="Shin M."/>
            <person name="Vergez L."/>
            <person name="Schmutz J."/>
            <person name="Larimer F."/>
            <person name="Land M."/>
            <person name="Hauser L."/>
            <person name="Kyrpides N."/>
            <person name="Lykidis A."/>
            <person name="Richardson P."/>
        </authorList>
    </citation>
    <scope>NUCLEOTIDE SEQUENCE</scope>
    <source>
        <strain evidence="7">ATCC 25196</strain>
    </source>
</reference>
<reference evidence="8 10" key="4">
    <citation type="submission" date="2016-10" db="EMBL/GenBank/DDBJ databases">
        <authorList>
            <person name="de Groot N.N."/>
        </authorList>
    </citation>
    <scope>NUCLEOTIDE SEQUENCE [LARGE SCALE GENOMIC DNA]</scope>
    <source>
        <strain evidence="8 10">Nl13</strain>
    </source>
</reference>
<dbReference type="Pfam" id="PF14361">
    <property type="entry name" value="RsbRD_N"/>
    <property type="match status" value="1"/>
</dbReference>
<keyword evidence="3 7" id="KW-0808">Transferase</keyword>
<dbReference type="AlphaFoldDB" id="Q2YBL0"/>
<keyword evidence="5" id="KW-0902">Two-component regulatory system</keyword>
<evidence type="ECO:0000259" key="6">
    <source>
        <dbReference type="PROSITE" id="PS50109"/>
    </source>
</evidence>
<evidence type="ECO:0000313" key="7">
    <source>
        <dbReference type="EMBL" id="ABB73861.1"/>
    </source>
</evidence>
<proteinExistence type="predicted"/>
<dbReference type="EMBL" id="CP000103">
    <property type="protein sequence ID" value="ABB73861.1"/>
    <property type="molecule type" value="Genomic_DNA"/>
</dbReference>
<evidence type="ECO:0000313" key="9">
    <source>
        <dbReference type="Proteomes" id="UP000002718"/>
    </source>
</evidence>
<dbReference type="HOGENOM" id="CLU_697966_0_0_4"/>
<evidence type="ECO:0000256" key="3">
    <source>
        <dbReference type="ARBA" id="ARBA00022679"/>
    </source>
</evidence>
<reference evidence="7 9" key="3">
    <citation type="journal article" date="2008" name="Appl. Environ. Microbiol.">
        <title>Complete genome sequence of Nitrosospira multiformis, an ammonia-oxidizing bacterium from the soil environment.</title>
        <authorList>
            <person name="Norton J.M."/>
            <person name="Klotz M.G."/>
            <person name="Stein L.Y."/>
            <person name="Arp D.J."/>
            <person name="Bottomley P.J."/>
            <person name="Chain P.S."/>
            <person name="Hauser L.J."/>
            <person name="Land M.L."/>
            <person name="Larimer F.W."/>
            <person name="Shin M.W."/>
            <person name="Starkenburg S.R."/>
        </authorList>
    </citation>
    <scope>NUCLEOTIDE SEQUENCE [LARGE SCALE GENOMIC DNA]</scope>
    <source>
        <strain evidence="7">ATCC 25196</strain>
        <strain evidence="9">ATCC 25196 / NCIMB 11849 / C 71</strain>
    </source>
</reference>
<evidence type="ECO:0000313" key="8">
    <source>
        <dbReference type="EMBL" id="SEF98425.1"/>
    </source>
</evidence>
<feature type="domain" description="Histidine kinase" evidence="6">
    <location>
        <begin position="167"/>
        <end position="385"/>
    </location>
</feature>
<dbReference type="PANTHER" id="PTHR43711:SF31">
    <property type="entry name" value="HISTIDINE KINASE"/>
    <property type="match status" value="1"/>
</dbReference>
<comment type="catalytic activity">
    <reaction evidence="1">
        <text>ATP + protein L-histidine = ADP + protein N-phospho-L-histidine.</text>
        <dbReference type="EC" id="2.7.13.3"/>
    </reaction>
</comment>
<dbReference type="InterPro" id="IPR050736">
    <property type="entry name" value="Sensor_HK_Regulatory"/>
</dbReference>